<name>A0A835B482_9POAL</name>
<proteinExistence type="predicted"/>
<sequence>MSILSLRHRRPPVTSAPAETPPAGACSACGSVADPLVAFPCVDLLPVKPGGPRPSPTFACRTLVMEGQASAEKATLDSRVKANLVLGAESFVISSDSGILSEQLAAMKEKGMAILKEYITKHNAPNDVPDESIEGESDDEGEAIIKNPPKKSKKQK</sequence>
<comment type="caution">
    <text evidence="2">The sequence shown here is derived from an EMBL/GenBank/DDBJ whole genome shotgun (WGS) entry which is preliminary data.</text>
</comment>
<reference evidence="2" key="1">
    <citation type="submission" date="2020-07" db="EMBL/GenBank/DDBJ databases">
        <title>Genome sequence and genetic diversity analysis of an under-domesticated orphan crop, white fonio (Digitaria exilis).</title>
        <authorList>
            <person name="Bennetzen J.L."/>
            <person name="Chen S."/>
            <person name="Ma X."/>
            <person name="Wang X."/>
            <person name="Yssel A.E.J."/>
            <person name="Chaluvadi S.R."/>
            <person name="Johnson M."/>
            <person name="Gangashetty P."/>
            <person name="Hamidou F."/>
            <person name="Sanogo M.D."/>
            <person name="Zwaenepoel A."/>
            <person name="Wallace J."/>
            <person name="Van De Peer Y."/>
            <person name="Van Deynze A."/>
        </authorList>
    </citation>
    <scope>NUCLEOTIDE SEQUENCE</scope>
    <source>
        <tissue evidence="2">Leaves</tissue>
    </source>
</reference>
<feature type="compositionally biased region" description="Acidic residues" evidence="1">
    <location>
        <begin position="128"/>
        <end position="142"/>
    </location>
</feature>
<keyword evidence="3" id="KW-1185">Reference proteome</keyword>
<organism evidence="2 3">
    <name type="scientific">Digitaria exilis</name>
    <dbReference type="NCBI Taxonomy" id="1010633"/>
    <lineage>
        <taxon>Eukaryota</taxon>
        <taxon>Viridiplantae</taxon>
        <taxon>Streptophyta</taxon>
        <taxon>Embryophyta</taxon>
        <taxon>Tracheophyta</taxon>
        <taxon>Spermatophyta</taxon>
        <taxon>Magnoliopsida</taxon>
        <taxon>Liliopsida</taxon>
        <taxon>Poales</taxon>
        <taxon>Poaceae</taxon>
        <taxon>PACMAD clade</taxon>
        <taxon>Panicoideae</taxon>
        <taxon>Panicodae</taxon>
        <taxon>Paniceae</taxon>
        <taxon>Anthephorinae</taxon>
        <taxon>Digitaria</taxon>
    </lineage>
</organism>
<dbReference type="PANTHER" id="PTHR37194:SF2">
    <property type="entry name" value="T2E6.7-RELATED"/>
    <property type="match status" value="1"/>
</dbReference>
<dbReference type="Proteomes" id="UP000636709">
    <property type="component" value="Unassembled WGS sequence"/>
</dbReference>
<gene>
    <name evidence="2" type="ORF">HU200_043332</name>
</gene>
<evidence type="ECO:0000313" key="3">
    <source>
        <dbReference type="Proteomes" id="UP000636709"/>
    </source>
</evidence>
<feature type="region of interest" description="Disordered" evidence="1">
    <location>
        <begin position="123"/>
        <end position="156"/>
    </location>
</feature>
<accession>A0A835B482</accession>
<evidence type="ECO:0000313" key="2">
    <source>
        <dbReference type="EMBL" id="KAF8686832.1"/>
    </source>
</evidence>
<dbReference type="OrthoDB" id="653441at2759"/>
<dbReference type="PANTHER" id="PTHR37194">
    <property type="entry name" value="T2E6.7-RELATED"/>
    <property type="match status" value="1"/>
</dbReference>
<feature type="region of interest" description="Disordered" evidence="1">
    <location>
        <begin position="1"/>
        <end position="23"/>
    </location>
</feature>
<dbReference type="EMBL" id="JACEFO010002059">
    <property type="protein sequence ID" value="KAF8686832.1"/>
    <property type="molecule type" value="Genomic_DNA"/>
</dbReference>
<protein>
    <submittedName>
        <fullName evidence="2">Uncharacterized protein</fullName>
    </submittedName>
</protein>
<dbReference type="AlphaFoldDB" id="A0A835B482"/>
<feature type="compositionally biased region" description="Basic residues" evidence="1">
    <location>
        <begin position="1"/>
        <end position="11"/>
    </location>
</feature>
<evidence type="ECO:0000256" key="1">
    <source>
        <dbReference type="SAM" id="MobiDB-lite"/>
    </source>
</evidence>